<reference evidence="2 3" key="1">
    <citation type="submission" date="2011-02" db="EMBL/GenBank/DDBJ databases">
        <title>The Genome Sequence of Sphaeroforma arctica JP610.</title>
        <authorList>
            <consortium name="The Broad Institute Genome Sequencing Platform"/>
            <person name="Russ C."/>
            <person name="Cuomo C."/>
            <person name="Young S.K."/>
            <person name="Zeng Q."/>
            <person name="Gargeya S."/>
            <person name="Alvarado L."/>
            <person name="Berlin A."/>
            <person name="Chapman S.B."/>
            <person name="Chen Z."/>
            <person name="Freedman E."/>
            <person name="Gellesch M."/>
            <person name="Goldberg J."/>
            <person name="Griggs A."/>
            <person name="Gujja S."/>
            <person name="Heilman E."/>
            <person name="Heiman D."/>
            <person name="Howarth C."/>
            <person name="Mehta T."/>
            <person name="Neiman D."/>
            <person name="Pearson M."/>
            <person name="Roberts A."/>
            <person name="Saif S."/>
            <person name="Shea T."/>
            <person name="Shenoy N."/>
            <person name="Sisk P."/>
            <person name="Stolte C."/>
            <person name="Sykes S."/>
            <person name="White J."/>
            <person name="Yandava C."/>
            <person name="Burger G."/>
            <person name="Gray M.W."/>
            <person name="Holland P.W.H."/>
            <person name="King N."/>
            <person name="Lang F.B.F."/>
            <person name="Roger A.J."/>
            <person name="Ruiz-Trillo I."/>
            <person name="Haas B."/>
            <person name="Nusbaum C."/>
            <person name="Birren B."/>
        </authorList>
    </citation>
    <scope>NUCLEOTIDE SEQUENCE [LARGE SCALE GENOMIC DNA]</scope>
    <source>
        <strain evidence="2 3">JP610</strain>
    </source>
</reference>
<sequence length="178" mass="19944">MIRWSQDDLTPLPALPVGWPTVRSSNNPRNTIFPSNDAPLSQSNVMSADTQQAPKERKWGRKVHRLVIRAKYSLLSFRRSLVLLCGVVCVVCVVSVMTATATDHPMIWRKRHAVALDTTQLWHHLHGIPSGYTRTGFVGHRSADVDSVCAAVAMAHLFGMCEFINPVKRMVGNRWMSL</sequence>
<evidence type="ECO:0000256" key="1">
    <source>
        <dbReference type="SAM" id="Phobius"/>
    </source>
</evidence>
<keyword evidence="3" id="KW-1185">Reference proteome</keyword>
<keyword evidence="1" id="KW-0812">Transmembrane</keyword>
<accession>A0A0L0GE25</accession>
<protein>
    <submittedName>
        <fullName evidence="2">Uncharacterized protein</fullName>
    </submittedName>
</protein>
<evidence type="ECO:0000313" key="3">
    <source>
        <dbReference type="Proteomes" id="UP000054560"/>
    </source>
</evidence>
<dbReference type="AlphaFoldDB" id="A0A0L0GE25"/>
<dbReference type="RefSeq" id="XP_014161028.1">
    <property type="nucleotide sequence ID" value="XM_014305553.1"/>
</dbReference>
<proteinExistence type="predicted"/>
<dbReference type="Proteomes" id="UP000054560">
    <property type="component" value="Unassembled WGS sequence"/>
</dbReference>
<dbReference type="GeneID" id="25901253"/>
<keyword evidence="1" id="KW-1133">Transmembrane helix</keyword>
<gene>
    <name evidence="2" type="ORF">SARC_00749</name>
</gene>
<keyword evidence="1" id="KW-0472">Membrane</keyword>
<dbReference type="EMBL" id="KQ241622">
    <property type="protein sequence ID" value="KNC87126.1"/>
    <property type="molecule type" value="Genomic_DNA"/>
</dbReference>
<feature type="transmembrane region" description="Helical" evidence="1">
    <location>
        <begin position="81"/>
        <end position="101"/>
    </location>
</feature>
<organism evidence="2 3">
    <name type="scientific">Sphaeroforma arctica JP610</name>
    <dbReference type="NCBI Taxonomy" id="667725"/>
    <lineage>
        <taxon>Eukaryota</taxon>
        <taxon>Ichthyosporea</taxon>
        <taxon>Ichthyophonida</taxon>
        <taxon>Sphaeroforma</taxon>
    </lineage>
</organism>
<evidence type="ECO:0000313" key="2">
    <source>
        <dbReference type="EMBL" id="KNC87126.1"/>
    </source>
</evidence>
<name>A0A0L0GE25_9EUKA</name>